<evidence type="ECO:0000313" key="1">
    <source>
        <dbReference type="EMBL" id="EDX77207.1"/>
    </source>
</evidence>
<protein>
    <submittedName>
        <fullName evidence="1">Uncharacterized protein</fullName>
    </submittedName>
</protein>
<dbReference type="HOGENOM" id="CLU_3116730_0_0_3"/>
<name>B4VL93_9CYAN</name>
<sequence length="50" mass="5679">MAIASDAHLTSTCFLKAIIQNHKNFKKIINYLDHQKKPTKNTDKINNGIP</sequence>
<organism evidence="1 2">
    <name type="scientific">Coleofasciculus chthonoplastes PCC 7420</name>
    <dbReference type="NCBI Taxonomy" id="118168"/>
    <lineage>
        <taxon>Bacteria</taxon>
        <taxon>Bacillati</taxon>
        <taxon>Cyanobacteriota</taxon>
        <taxon>Cyanophyceae</taxon>
        <taxon>Coleofasciculales</taxon>
        <taxon>Coleofasciculaceae</taxon>
        <taxon>Coleofasciculus</taxon>
    </lineage>
</organism>
<proteinExistence type="predicted"/>
<dbReference type="STRING" id="118168.MC7420_344"/>
<gene>
    <name evidence="1" type="ORF">MC7420_344</name>
</gene>
<dbReference type="AlphaFoldDB" id="B4VL93"/>
<keyword evidence="2" id="KW-1185">Reference proteome</keyword>
<dbReference type="Proteomes" id="UP000003835">
    <property type="component" value="Unassembled WGS sequence"/>
</dbReference>
<dbReference type="EMBL" id="DS989844">
    <property type="protein sequence ID" value="EDX77207.1"/>
    <property type="molecule type" value="Genomic_DNA"/>
</dbReference>
<evidence type="ECO:0000313" key="2">
    <source>
        <dbReference type="Proteomes" id="UP000003835"/>
    </source>
</evidence>
<accession>B4VL93</accession>
<reference evidence="1 2" key="1">
    <citation type="submission" date="2008-07" db="EMBL/GenBank/DDBJ databases">
        <authorList>
            <person name="Tandeau de Marsac N."/>
            <person name="Ferriera S."/>
            <person name="Johnson J."/>
            <person name="Kravitz S."/>
            <person name="Beeson K."/>
            <person name="Sutton G."/>
            <person name="Rogers Y.-H."/>
            <person name="Friedman R."/>
            <person name="Frazier M."/>
            <person name="Venter J.C."/>
        </authorList>
    </citation>
    <scope>NUCLEOTIDE SEQUENCE [LARGE SCALE GENOMIC DNA]</scope>
    <source>
        <strain evidence="1 2">PCC 7420</strain>
    </source>
</reference>